<protein>
    <submittedName>
        <fullName evidence="5">Phosphoribulokinase</fullName>
    </submittedName>
</protein>
<evidence type="ECO:0000256" key="2">
    <source>
        <dbReference type="PROSITE-ProRule" id="PRU00703"/>
    </source>
</evidence>
<keyword evidence="5" id="KW-0808">Transferase</keyword>
<keyword evidence="5" id="KW-0418">Kinase</keyword>
<dbReference type="SUPFAM" id="SSF54631">
    <property type="entry name" value="CBS-domain pair"/>
    <property type="match status" value="1"/>
</dbReference>
<feature type="region of interest" description="Disordered" evidence="3">
    <location>
        <begin position="31"/>
        <end position="62"/>
    </location>
</feature>
<evidence type="ECO:0000313" key="6">
    <source>
        <dbReference type="Proteomes" id="UP000247498"/>
    </source>
</evidence>
<comment type="caution">
    <text evidence="5">The sequence shown here is derived from an EMBL/GenBank/DDBJ whole genome shotgun (WGS) entry which is preliminary data.</text>
</comment>
<dbReference type="FunCoup" id="A0A2V0PIQ6">
    <property type="interactions" value="208"/>
</dbReference>
<dbReference type="EMBL" id="BDRX01000094">
    <property type="protein sequence ID" value="GBF97187.1"/>
    <property type="molecule type" value="Genomic_DNA"/>
</dbReference>
<keyword evidence="1 2" id="KW-0129">CBS domain</keyword>
<dbReference type="SMART" id="SM00116">
    <property type="entry name" value="CBS"/>
    <property type="match status" value="2"/>
</dbReference>
<dbReference type="PANTHER" id="PTHR43080:SF2">
    <property type="entry name" value="CBS DOMAIN-CONTAINING PROTEIN"/>
    <property type="match status" value="1"/>
</dbReference>
<dbReference type="PROSITE" id="PS51371">
    <property type="entry name" value="CBS"/>
    <property type="match status" value="2"/>
</dbReference>
<dbReference type="InParanoid" id="A0A2V0PIQ6"/>
<dbReference type="GO" id="GO:0016301">
    <property type="term" value="F:kinase activity"/>
    <property type="evidence" value="ECO:0007669"/>
    <property type="project" value="UniProtKB-KW"/>
</dbReference>
<accession>A0A2V0PIQ6</accession>
<gene>
    <name evidence="5" type="ORF">Rsub_10048</name>
</gene>
<dbReference type="PANTHER" id="PTHR43080">
    <property type="entry name" value="CBS DOMAIN-CONTAINING PROTEIN CBSX3, MITOCHONDRIAL"/>
    <property type="match status" value="1"/>
</dbReference>
<dbReference type="CDD" id="cd04586">
    <property type="entry name" value="CBS_pair_BON_assoc"/>
    <property type="match status" value="1"/>
</dbReference>
<proteinExistence type="predicted"/>
<dbReference type="Gene3D" id="3.10.580.10">
    <property type="entry name" value="CBS-domain"/>
    <property type="match status" value="1"/>
</dbReference>
<evidence type="ECO:0000256" key="1">
    <source>
        <dbReference type="ARBA" id="ARBA00023122"/>
    </source>
</evidence>
<dbReference type="InterPro" id="IPR046342">
    <property type="entry name" value="CBS_dom_sf"/>
</dbReference>
<dbReference type="Proteomes" id="UP000247498">
    <property type="component" value="Unassembled WGS sequence"/>
</dbReference>
<feature type="domain" description="CBS" evidence="4">
    <location>
        <begin position="76"/>
        <end position="133"/>
    </location>
</feature>
<feature type="compositionally biased region" description="Basic residues" evidence="3">
    <location>
        <begin position="31"/>
        <end position="43"/>
    </location>
</feature>
<name>A0A2V0PIQ6_9CHLO</name>
<evidence type="ECO:0000313" key="5">
    <source>
        <dbReference type="EMBL" id="GBF97187.1"/>
    </source>
</evidence>
<sequence>MQISLSAQRSLGAAARPCGARPCAAALAVRRPRAAARPQQRRCRGPEPPAATPDAARAGAPAPAAAIPEPLVEEIMNPHPVLLKAGMPIKEAVHTMLDADISGAPVVDDSGNLVGVLTEKDLIWKGAGAPEDHFVIPPVFIGFAEATIWLRDNKAFEAEAHKILARTVSEAMAKGTIISVAPSTPMSEAARLMLHNDINLLPVTEGARVVGVLTRHDVLRGLYASQSPFL</sequence>
<dbReference type="OrthoDB" id="418595at2759"/>
<keyword evidence="6" id="KW-1185">Reference proteome</keyword>
<feature type="compositionally biased region" description="Low complexity" evidence="3">
    <location>
        <begin position="52"/>
        <end position="62"/>
    </location>
</feature>
<feature type="domain" description="CBS" evidence="4">
    <location>
        <begin position="172"/>
        <end position="229"/>
    </location>
</feature>
<organism evidence="5 6">
    <name type="scientific">Raphidocelis subcapitata</name>
    <dbReference type="NCBI Taxonomy" id="307507"/>
    <lineage>
        <taxon>Eukaryota</taxon>
        <taxon>Viridiplantae</taxon>
        <taxon>Chlorophyta</taxon>
        <taxon>core chlorophytes</taxon>
        <taxon>Chlorophyceae</taxon>
        <taxon>CS clade</taxon>
        <taxon>Sphaeropleales</taxon>
        <taxon>Selenastraceae</taxon>
        <taxon>Raphidocelis</taxon>
    </lineage>
</organism>
<dbReference type="InterPro" id="IPR051257">
    <property type="entry name" value="Diverse_CBS-Domain"/>
</dbReference>
<dbReference type="InterPro" id="IPR000644">
    <property type="entry name" value="CBS_dom"/>
</dbReference>
<evidence type="ECO:0000256" key="3">
    <source>
        <dbReference type="SAM" id="MobiDB-lite"/>
    </source>
</evidence>
<reference evidence="5 6" key="1">
    <citation type="journal article" date="2018" name="Sci. Rep.">
        <title>Raphidocelis subcapitata (=Pseudokirchneriella subcapitata) provides an insight into genome evolution and environmental adaptations in the Sphaeropleales.</title>
        <authorList>
            <person name="Suzuki S."/>
            <person name="Yamaguchi H."/>
            <person name="Nakajima N."/>
            <person name="Kawachi M."/>
        </authorList>
    </citation>
    <scope>NUCLEOTIDE SEQUENCE [LARGE SCALE GENOMIC DNA]</scope>
    <source>
        <strain evidence="5 6">NIES-35</strain>
    </source>
</reference>
<dbReference type="AlphaFoldDB" id="A0A2V0PIQ6"/>
<dbReference type="Pfam" id="PF00571">
    <property type="entry name" value="CBS"/>
    <property type="match status" value="2"/>
</dbReference>
<evidence type="ECO:0000259" key="4">
    <source>
        <dbReference type="PROSITE" id="PS51371"/>
    </source>
</evidence>